<proteinExistence type="predicted"/>
<dbReference type="EMBL" id="PEGB01000007">
    <property type="protein sequence ID" value="RLU08377.1"/>
    <property type="molecule type" value="Genomic_DNA"/>
</dbReference>
<evidence type="ECO:0000313" key="1">
    <source>
        <dbReference type="EMBL" id="RLU08377.1"/>
    </source>
</evidence>
<keyword evidence="3" id="KW-1185">Reference proteome</keyword>
<evidence type="ECO:0000313" key="2">
    <source>
        <dbReference type="EMBL" id="RLU11772.1"/>
    </source>
</evidence>
<accession>A0A3L8CJI5</accession>
<dbReference type="Proteomes" id="UP000282140">
    <property type="component" value="Unassembled WGS sequence"/>
</dbReference>
<evidence type="ECO:0000313" key="3">
    <source>
        <dbReference type="Proteomes" id="UP000282140"/>
    </source>
</evidence>
<reference evidence="3 4" key="1">
    <citation type="journal article" date="2018" name="Front. Microbiol.">
        <title>Discovery of Phloeophagus Beetles as a Source of Pseudomonas Strains That Produce Potentially New Bioactive Substances and Description of Pseudomonas bohemica sp. nov.</title>
        <authorList>
            <person name="Saati-Santamaria Z."/>
            <person name="Lopez-Mondejar R."/>
            <person name="Jimenez-Gomez A."/>
            <person name="Diez-Mendez A."/>
            <person name="Vetrovsky T."/>
            <person name="Igual J.M."/>
            <person name="Velazquez E."/>
            <person name="Kolarik M."/>
            <person name="Rivas R."/>
            <person name="Garcia-Fraile P."/>
        </authorList>
    </citation>
    <scope>NUCLEOTIDE SEQUENCE [LARGE SCALE GENOMIC DNA]</scope>
    <source>
        <strain evidence="2 4">A2-NA12</strain>
        <strain evidence="1 3">A2-NA13</strain>
    </source>
</reference>
<evidence type="ECO:0000313" key="4">
    <source>
        <dbReference type="Proteomes" id="UP000282672"/>
    </source>
</evidence>
<dbReference type="AlphaFoldDB" id="A0A3L8CJI5"/>
<dbReference type="Proteomes" id="UP000282672">
    <property type="component" value="Unassembled WGS sequence"/>
</dbReference>
<protein>
    <submittedName>
        <fullName evidence="1">Uncharacterized protein</fullName>
    </submittedName>
</protein>
<comment type="caution">
    <text evidence="1">The sequence shown here is derived from an EMBL/GenBank/DDBJ whole genome shotgun (WGS) entry which is preliminary data.</text>
</comment>
<organism evidence="1 3">
    <name type="scientific">Pseudomonas prosekii</name>
    <dbReference type="NCBI Taxonomy" id="1148509"/>
    <lineage>
        <taxon>Bacteria</taxon>
        <taxon>Pseudomonadati</taxon>
        <taxon>Pseudomonadota</taxon>
        <taxon>Gammaproteobacteria</taxon>
        <taxon>Pseudomonadales</taxon>
        <taxon>Pseudomonadaceae</taxon>
        <taxon>Pseudomonas</taxon>
    </lineage>
</organism>
<sequence length="83" mass="9538">MPAPVVPLAFQRALNERVSLWVDSGRYVVATTVLDALYKTVLREEEVNGEKILRQFEQIIANYKHSLPIVKLVTAMLYHSLKR</sequence>
<dbReference type="EMBL" id="PEGA01000007">
    <property type="protein sequence ID" value="RLU11772.1"/>
    <property type="molecule type" value="Genomic_DNA"/>
</dbReference>
<name>A0A3L8CJI5_9PSED</name>
<gene>
    <name evidence="2" type="ORF">CS076_08975</name>
    <name evidence="1" type="ORF">CS078_15915</name>
</gene>